<evidence type="ECO:0000313" key="2">
    <source>
        <dbReference type="Proteomes" id="UP001151760"/>
    </source>
</evidence>
<reference evidence="1" key="1">
    <citation type="journal article" date="2022" name="Int. J. Mol. Sci.">
        <title>Draft Genome of Tanacetum Coccineum: Genomic Comparison of Closely Related Tanacetum-Family Plants.</title>
        <authorList>
            <person name="Yamashiro T."/>
            <person name="Shiraishi A."/>
            <person name="Nakayama K."/>
            <person name="Satake H."/>
        </authorList>
    </citation>
    <scope>NUCLEOTIDE SEQUENCE</scope>
</reference>
<dbReference type="InterPro" id="IPR050715">
    <property type="entry name" value="LRR-SigEffector_domain"/>
</dbReference>
<comment type="caution">
    <text evidence="1">The sequence shown here is derived from an EMBL/GenBank/DDBJ whole genome shotgun (WGS) entry which is preliminary data.</text>
</comment>
<proteinExistence type="predicted"/>
<evidence type="ECO:0000313" key="1">
    <source>
        <dbReference type="EMBL" id="GJT44762.1"/>
    </source>
</evidence>
<dbReference type="Proteomes" id="UP001151760">
    <property type="component" value="Unassembled WGS sequence"/>
</dbReference>
<dbReference type="EMBL" id="BQNB010015842">
    <property type="protein sequence ID" value="GJT44762.1"/>
    <property type="molecule type" value="Genomic_DNA"/>
</dbReference>
<dbReference type="InterPro" id="IPR032675">
    <property type="entry name" value="LRR_dom_sf"/>
</dbReference>
<name>A0ABQ5E2B7_9ASTR</name>
<keyword evidence="2" id="KW-1185">Reference proteome</keyword>
<sequence length="415" mass="47388">MTNCVGSLTRRWSNPTKEGGYASALTKFSACLYVLVEVCESIEQCAELSLINLRYCNNLEKLPTSLRKLKEVKTLLLDGCGLYEPPAEIRGMDSQEMVRAINSQELSCAIPCKLKFLYFLRSSLVRLSLKNYNLSNEPFPADFSYLSMLKELNLNGNPLISMPTCVRSLPRLEELSMSYNNLLVSVDHPPCTLKEMDIEEPEFWCTLYEGEAMPNWIRDRNKGPIISFTIPLSPKKLKGLNFCNVQTFRCHSYEYLKVPSIKISNVTKNVTWIYNRLILGAPMRNKSIIFLSHWMFGANEMEAGDQVTITVTQRTQHDRQLTECGISLVYDDDDDDDDVDDQHHDGGDDVDDGFLFDEVDLNVDDDGRMKEEDPSSYYKSWNHIIGKDLSALQSTIDRRIHTTKLAFFLGLIFSQ</sequence>
<accession>A0ABQ5E2B7</accession>
<dbReference type="SUPFAM" id="SSF52058">
    <property type="entry name" value="L domain-like"/>
    <property type="match status" value="1"/>
</dbReference>
<reference evidence="1" key="2">
    <citation type="submission" date="2022-01" db="EMBL/GenBank/DDBJ databases">
        <authorList>
            <person name="Yamashiro T."/>
            <person name="Shiraishi A."/>
            <person name="Satake H."/>
            <person name="Nakayama K."/>
        </authorList>
    </citation>
    <scope>NUCLEOTIDE SEQUENCE</scope>
</reference>
<organism evidence="1 2">
    <name type="scientific">Tanacetum coccineum</name>
    <dbReference type="NCBI Taxonomy" id="301880"/>
    <lineage>
        <taxon>Eukaryota</taxon>
        <taxon>Viridiplantae</taxon>
        <taxon>Streptophyta</taxon>
        <taxon>Embryophyta</taxon>
        <taxon>Tracheophyta</taxon>
        <taxon>Spermatophyta</taxon>
        <taxon>Magnoliopsida</taxon>
        <taxon>eudicotyledons</taxon>
        <taxon>Gunneridae</taxon>
        <taxon>Pentapetalae</taxon>
        <taxon>asterids</taxon>
        <taxon>campanulids</taxon>
        <taxon>Asterales</taxon>
        <taxon>Asteraceae</taxon>
        <taxon>Asteroideae</taxon>
        <taxon>Anthemideae</taxon>
        <taxon>Anthemidinae</taxon>
        <taxon>Tanacetum</taxon>
    </lineage>
</organism>
<dbReference type="Gene3D" id="3.80.10.10">
    <property type="entry name" value="Ribonuclease Inhibitor"/>
    <property type="match status" value="1"/>
</dbReference>
<dbReference type="PANTHER" id="PTHR45752">
    <property type="entry name" value="LEUCINE-RICH REPEAT-CONTAINING"/>
    <property type="match status" value="1"/>
</dbReference>
<gene>
    <name evidence="1" type="ORF">Tco_0953477</name>
</gene>
<protein>
    <submittedName>
        <fullName evidence="1">Disease resistance protein RML1B-like protein</fullName>
    </submittedName>
</protein>
<dbReference type="PANTHER" id="PTHR45752:SF187">
    <property type="entry name" value="LEUCINE-RICH REPEAT AND IQ DOMAIN-CONTAINING PROTEIN 4"/>
    <property type="match status" value="1"/>
</dbReference>